<dbReference type="Pfam" id="PF01464">
    <property type="entry name" value="SLT"/>
    <property type="match status" value="1"/>
</dbReference>
<comment type="caution">
    <text evidence="4">The sequence shown here is derived from an EMBL/GenBank/DDBJ whole genome shotgun (WGS) entry which is preliminary data.</text>
</comment>
<dbReference type="InterPro" id="IPR023346">
    <property type="entry name" value="Lysozyme-like_dom_sf"/>
</dbReference>
<accession>A0A2W2BDB4</accession>
<gene>
    <name evidence="4" type="ORF">DN068_04285</name>
</gene>
<organism evidence="4 5">
    <name type="scientific">Taibaiella soli</name>
    <dbReference type="NCBI Taxonomy" id="1649169"/>
    <lineage>
        <taxon>Bacteria</taxon>
        <taxon>Pseudomonadati</taxon>
        <taxon>Bacteroidota</taxon>
        <taxon>Chitinophagia</taxon>
        <taxon>Chitinophagales</taxon>
        <taxon>Chitinophagaceae</taxon>
        <taxon>Taibaiella</taxon>
    </lineage>
</organism>
<evidence type="ECO:0000313" key="4">
    <source>
        <dbReference type="EMBL" id="PZF74239.1"/>
    </source>
</evidence>
<evidence type="ECO:0000259" key="3">
    <source>
        <dbReference type="Pfam" id="PF01464"/>
    </source>
</evidence>
<evidence type="ECO:0000313" key="5">
    <source>
        <dbReference type="Proteomes" id="UP000248745"/>
    </source>
</evidence>
<comment type="similarity">
    <text evidence="1">Belongs to the transglycosylase Slt family.</text>
</comment>
<evidence type="ECO:0000256" key="1">
    <source>
        <dbReference type="ARBA" id="ARBA00007734"/>
    </source>
</evidence>
<dbReference type="SUPFAM" id="SSF53955">
    <property type="entry name" value="Lysozyme-like"/>
    <property type="match status" value="1"/>
</dbReference>
<proteinExistence type="inferred from homology"/>
<dbReference type="EMBL" id="QKTW01000006">
    <property type="protein sequence ID" value="PZF74239.1"/>
    <property type="molecule type" value="Genomic_DNA"/>
</dbReference>
<name>A0A2W2BDB4_9BACT</name>
<keyword evidence="2" id="KW-0732">Signal</keyword>
<dbReference type="RefSeq" id="WP_110997655.1">
    <property type="nucleotide sequence ID" value="NZ_QKTW01000006.1"/>
</dbReference>
<dbReference type="Gene3D" id="1.10.530.10">
    <property type="match status" value="1"/>
</dbReference>
<reference evidence="4 5" key="1">
    <citation type="submission" date="2018-06" db="EMBL/GenBank/DDBJ databases">
        <title>Mucibacter soli gen. nov., sp. nov., a new member of the family Chitinophagaceae producing mucin.</title>
        <authorList>
            <person name="Kim M.-K."/>
            <person name="Park S."/>
            <person name="Kim T.-S."/>
            <person name="Joung Y."/>
            <person name="Han J.-H."/>
            <person name="Kim S.B."/>
        </authorList>
    </citation>
    <scope>NUCLEOTIDE SEQUENCE [LARGE SCALE GENOMIC DNA]</scope>
    <source>
        <strain evidence="4 5">R1-15</strain>
    </source>
</reference>
<feature type="signal peptide" evidence="2">
    <location>
        <begin position="1"/>
        <end position="20"/>
    </location>
</feature>
<evidence type="ECO:0000256" key="2">
    <source>
        <dbReference type="SAM" id="SignalP"/>
    </source>
</evidence>
<protein>
    <recommendedName>
        <fullName evidence="3">Transglycosylase SLT domain-containing protein</fullName>
    </recommendedName>
</protein>
<dbReference type="CDD" id="cd16894">
    <property type="entry name" value="MltD-like"/>
    <property type="match status" value="1"/>
</dbReference>
<dbReference type="AlphaFoldDB" id="A0A2W2BDB4"/>
<dbReference type="Proteomes" id="UP000248745">
    <property type="component" value="Unassembled WGS sequence"/>
</dbReference>
<dbReference type="InterPro" id="IPR008258">
    <property type="entry name" value="Transglycosylase_SLT_dom_1"/>
</dbReference>
<dbReference type="OrthoDB" id="9815002at2"/>
<sequence>MQIKGLLFASFLTLSAPVMVQAQKSLKAPVVTAADSIKEAQNNCKPTTAPIIPTTPAIFKQQDNNAVCVKPVPLAGSKSYFGSMNDYVNTFVLQYMNSHNKTLSVVQNRSNDHFSLMENVLTQNNIPKELKYLAVIESALNNNAVSPAGAVGPWQLMSSTARILGLTVNGRRDDRKDWYKSTTAAAKYLGQLYGQLNDWLLVVAAYNSGPTPVQRAIDKTGSRNFWDIKQYLPRETQGHVLAFIATASIFEHLSQFIGLNSLPTSFNFSETPNDVAKEATPTAPAKPAFTQEELAAMAIVRVSDPLSLDFMAQELMIDKKLLAKWNPDYDAFLSGGTADKSYSLRIPKDKLDKFLEKKSYLIARSKKILEIPVF</sequence>
<keyword evidence="5" id="KW-1185">Reference proteome</keyword>
<dbReference type="PANTHER" id="PTHR37423:SF2">
    <property type="entry name" value="MEMBRANE-BOUND LYTIC MUREIN TRANSGLYCOSYLASE C"/>
    <property type="match status" value="1"/>
</dbReference>
<dbReference type="PANTHER" id="PTHR37423">
    <property type="entry name" value="SOLUBLE LYTIC MUREIN TRANSGLYCOSYLASE-RELATED"/>
    <property type="match status" value="1"/>
</dbReference>
<feature type="chain" id="PRO_5016124964" description="Transglycosylase SLT domain-containing protein" evidence="2">
    <location>
        <begin position="21"/>
        <end position="374"/>
    </location>
</feature>
<feature type="domain" description="Transglycosylase SLT" evidence="3">
    <location>
        <begin position="123"/>
        <end position="227"/>
    </location>
</feature>